<dbReference type="Proteomes" id="UP001498771">
    <property type="component" value="Unassembled WGS sequence"/>
</dbReference>
<reference evidence="5 6" key="1">
    <citation type="submission" date="2024-03" db="EMBL/GenBank/DDBJ databases">
        <title>Genome-scale model development and genomic sequencing of the oleaginous clade Lipomyces.</title>
        <authorList>
            <consortium name="Lawrence Berkeley National Laboratory"/>
            <person name="Czajka J.J."/>
            <person name="Han Y."/>
            <person name="Kim J."/>
            <person name="Mondo S.J."/>
            <person name="Hofstad B.A."/>
            <person name="Robles A."/>
            <person name="Haridas S."/>
            <person name="Riley R."/>
            <person name="LaButti K."/>
            <person name="Pangilinan J."/>
            <person name="Andreopoulos W."/>
            <person name="Lipzen A."/>
            <person name="Yan J."/>
            <person name="Wang M."/>
            <person name="Ng V."/>
            <person name="Grigoriev I.V."/>
            <person name="Spatafora J.W."/>
            <person name="Magnuson J.K."/>
            <person name="Baker S.E."/>
            <person name="Pomraning K.R."/>
        </authorList>
    </citation>
    <scope>NUCLEOTIDE SEQUENCE [LARGE SCALE GENOMIC DNA]</scope>
    <source>
        <strain evidence="5 6">Phaff 52-87</strain>
    </source>
</reference>
<dbReference type="PANTHER" id="PTHR19965:SF35">
    <property type="entry name" value="RNA ANNEALING PROTEIN YRA1"/>
    <property type="match status" value="1"/>
</dbReference>
<dbReference type="GeneID" id="90037262"/>
<feature type="compositionally biased region" description="Low complexity" evidence="3">
    <location>
        <begin position="228"/>
        <end position="241"/>
    </location>
</feature>
<dbReference type="EMBL" id="JBBJBU010000001">
    <property type="protein sequence ID" value="KAK7208100.1"/>
    <property type="molecule type" value="Genomic_DNA"/>
</dbReference>
<comment type="caution">
    <text evidence="5">The sequence shown here is derived from an EMBL/GenBank/DDBJ whole genome shotgun (WGS) entry which is preliminary data.</text>
</comment>
<name>A0ABR1FE22_9ASCO</name>
<feature type="region of interest" description="Disordered" evidence="3">
    <location>
        <begin position="1"/>
        <end position="48"/>
    </location>
</feature>
<dbReference type="Gene3D" id="3.30.70.330">
    <property type="match status" value="1"/>
</dbReference>
<keyword evidence="1 2" id="KW-0694">RNA-binding</keyword>
<proteinExistence type="predicted"/>
<dbReference type="SMART" id="SM01218">
    <property type="entry name" value="FoP_duplication"/>
    <property type="match status" value="1"/>
</dbReference>
<sequence length="249" mass="25656">MSMNLDKSLDEIISQNPSARRRGRGGRGGLKGARGATGGGVRKAATKPVVRAAAKPAASLDPTSRLDNDKIIISNLPADIDESSIKEYFAHEIGPVKKCSLAFNKNGKSIGVATMVFSKHGDASRAFKRFNGVPIDNGKKILSIELVVDPNRKTLADRIQAKPEVVAAAAAKSKRGKKGPAAAVPAAGAATRGGRKGRARRPKKTVEQLDAEMADYFVQSGSAPAAAGAAPAAAPAAAAPAVDMGDIPM</sequence>
<feature type="compositionally biased region" description="Low complexity" evidence="3">
    <location>
        <begin position="179"/>
        <end position="192"/>
    </location>
</feature>
<evidence type="ECO:0000313" key="5">
    <source>
        <dbReference type="EMBL" id="KAK7208100.1"/>
    </source>
</evidence>
<keyword evidence="6" id="KW-1185">Reference proteome</keyword>
<dbReference type="PANTHER" id="PTHR19965">
    <property type="entry name" value="RNA AND EXPORT FACTOR BINDING PROTEIN"/>
    <property type="match status" value="1"/>
</dbReference>
<gene>
    <name evidence="5" type="ORF">BZA70DRAFT_272920</name>
</gene>
<protein>
    <recommendedName>
        <fullName evidence="4">RRM domain-containing protein</fullName>
    </recommendedName>
</protein>
<dbReference type="InterPro" id="IPR025715">
    <property type="entry name" value="FoP_C"/>
</dbReference>
<dbReference type="Pfam" id="PF00076">
    <property type="entry name" value="RRM_1"/>
    <property type="match status" value="1"/>
</dbReference>
<organism evidence="5 6">
    <name type="scientific">Myxozyma melibiosi</name>
    <dbReference type="NCBI Taxonomy" id="54550"/>
    <lineage>
        <taxon>Eukaryota</taxon>
        <taxon>Fungi</taxon>
        <taxon>Dikarya</taxon>
        <taxon>Ascomycota</taxon>
        <taxon>Saccharomycotina</taxon>
        <taxon>Lipomycetes</taxon>
        <taxon>Lipomycetales</taxon>
        <taxon>Lipomycetaceae</taxon>
        <taxon>Myxozyma</taxon>
    </lineage>
</organism>
<evidence type="ECO:0000259" key="4">
    <source>
        <dbReference type="PROSITE" id="PS50102"/>
    </source>
</evidence>
<dbReference type="SUPFAM" id="SSF54928">
    <property type="entry name" value="RNA-binding domain, RBD"/>
    <property type="match status" value="1"/>
</dbReference>
<accession>A0ABR1FE22</accession>
<feature type="compositionally biased region" description="Basic residues" evidence="3">
    <location>
        <begin position="193"/>
        <end position="203"/>
    </location>
</feature>
<feature type="domain" description="RRM" evidence="4">
    <location>
        <begin position="69"/>
        <end position="141"/>
    </location>
</feature>
<feature type="region of interest" description="Disordered" evidence="3">
    <location>
        <begin position="176"/>
        <end position="205"/>
    </location>
</feature>
<dbReference type="SMART" id="SM00360">
    <property type="entry name" value="RRM"/>
    <property type="match status" value="1"/>
</dbReference>
<dbReference type="InterPro" id="IPR035979">
    <property type="entry name" value="RBD_domain_sf"/>
</dbReference>
<dbReference type="PROSITE" id="PS50102">
    <property type="entry name" value="RRM"/>
    <property type="match status" value="1"/>
</dbReference>
<dbReference type="RefSeq" id="XP_064771133.1">
    <property type="nucleotide sequence ID" value="XM_064911750.1"/>
</dbReference>
<evidence type="ECO:0000256" key="1">
    <source>
        <dbReference type="ARBA" id="ARBA00022884"/>
    </source>
</evidence>
<dbReference type="InterPro" id="IPR000504">
    <property type="entry name" value="RRM_dom"/>
</dbReference>
<evidence type="ECO:0000313" key="6">
    <source>
        <dbReference type="Proteomes" id="UP001498771"/>
    </source>
</evidence>
<evidence type="ECO:0000256" key="2">
    <source>
        <dbReference type="PROSITE-ProRule" id="PRU00176"/>
    </source>
</evidence>
<dbReference type="InterPro" id="IPR051229">
    <property type="entry name" value="ALYREF_mRNA_export"/>
</dbReference>
<evidence type="ECO:0000256" key="3">
    <source>
        <dbReference type="SAM" id="MobiDB-lite"/>
    </source>
</evidence>
<dbReference type="InterPro" id="IPR012677">
    <property type="entry name" value="Nucleotide-bd_a/b_plait_sf"/>
</dbReference>
<feature type="compositionally biased region" description="Gly residues" evidence="3">
    <location>
        <begin position="26"/>
        <end position="41"/>
    </location>
</feature>
<feature type="region of interest" description="Disordered" evidence="3">
    <location>
        <begin position="228"/>
        <end position="249"/>
    </location>
</feature>